<name>A0A8H3V760_VENIN</name>
<feature type="region of interest" description="Disordered" evidence="1">
    <location>
        <begin position="1"/>
        <end position="23"/>
    </location>
</feature>
<proteinExistence type="predicted"/>
<accession>A0A8H3V760</accession>
<organism evidence="2 3">
    <name type="scientific">Venturia inaequalis</name>
    <name type="common">Apple scab fungus</name>
    <dbReference type="NCBI Taxonomy" id="5025"/>
    <lineage>
        <taxon>Eukaryota</taxon>
        <taxon>Fungi</taxon>
        <taxon>Dikarya</taxon>
        <taxon>Ascomycota</taxon>
        <taxon>Pezizomycotina</taxon>
        <taxon>Dothideomycetes</taxon>
        <taxon>Pleosporomycetidae</taxon>
        <taxon>Venturiales</taxon>
        <taxon>Venturiaceae</taxon>
        <taxon>Venturia</taxon>
    </lineage>
</organism>
<reference evidence="2 3" key="1">
    <citation type="submission" date="2018-12" db="EMBL/GenBank/DDBJ databases">
        <title>Venturia inaequalis Genome Resource.</title>
        <authorList>
            <person name="Lichtner F.J."/>
        </authorList>
    </citation>
    <scope>NUCLEOTIDE SEQUENCE [LARGE SCALE GENOMIC DNA]</scope>
    <source>
        <strain evidence="2 3">120213</strain>
    </source>
</reference>
<comment type="caution">
    <text evidence="2">The sequence shown here is derived from an EMBL/GenBank/DDBJ whole genome shotgun (WGS) entry which is preliminary data.</text>
</comment>
<dbReference type="EMBL" id="WNWS01000058">
    <property type="protein sequence ID" value="KAE9983729.1"/>
    <property type="molecule type" value="Genomic_DNA"/>
</dbReference>
<evidence type="ECO:0000256" key="1">
    <source>
        <dbReference type="SAM" id="MobiDB-lite"/>
    </source>
</evidence>
<dbReference type="AlphaFoldDB" id="A0A8H3V760"/>
<evidence type="ECO:0000313" key="3">
    <source>
        <dbReference type="Proteomes" id="UP000447873"/>
    </source>
</evidence>
<gene>
    <name evidence="2" type="ORF">EG328_009529</name>
</gene>
<protein>
    <submittedName>
        <fullName evidence="2">Uncharacterized protein</fullName>
    </submittedName>
</protein>
<sequence>MNINPPNIPNWDSTSTFRLGPYTTNLPPPVFETESVKPFVSTQTLSAEKKSTAVDRKDSMKPITPIDIVERAEKSKVKDGDVDVPLEVSF</sequence>
<evidence type="ECO:0000313" key="2">
    <source>
        <dbReference type="EMBL" id="KAE9983729.1"/>
    </source>
</evidence>
<dbReference type="Proteomes" id="UP000447873">
    <property type="component" value="Unassembled WGS sequence"/>
</dbReference>